<evidence type="ECO:0000313" key="2">
    <source>
        <dbReference type="Proteomes" id="UP000005667"/>
    </source>
</evidence>
<dbReference type="HOGENOM" id="CLU_1623783_0_0_5"/>
<dbReference type="Proteomes" id="UP000005667">
    <property type="component" value="Chromosome"/>
</dbReference>
<accession>G7Z6V7</accession>
<reference evidence="2" key="1">
    <citation type="journal article" date="2011" name="PLoS Genet.">
        <title>Azospirillum genomes reveal transition of bacteria from aquatic to terrestrial environments.</title>
        <authorList>
            <person name="Wisniewski-Dye F."/>
            <person name="Borziak K."/>
            <person name="Khalsa-Moyers G."/>
            <person name="Alexandre G."/>
            <person name="Sukharnikov L.O."/>
            <person name="Wuichet K."/>
            <person name="Hurst G.B."/>
            <person name="McDonald W.H."/>
            <person name="Robertson J.S."/>
            <person name="Barbe V."/>
            <person name="Calteau A."/>
            <person name="Rouy Z."/>
            <person name="Mangenot S."/>
            <person name="Prigent-Combaret C."/>
            <person name="Normand P."/>
            <person name="Boyer M."/>
            <person name="Siguier P."/>
            <person name="Dessaux Y."/>
            <person name="Elmerich C."/>
            <person name="Condemine G."/>
            <person name="Krishnen G."/>
            <person name="Kennedy I."/>
            <person name="Paterson A.H."/>
            <person name="Gonzalez V."/>
            <person name="Mavingui P."/>
            <person name="Zhulin I.B."/>
        </authorList>
    </citation>
    <scope>NUCLEOTIDE SEQUENCE [LARGE SCALE GENOMIC DNA]</scope>
    <source>
        <strain evidence="2">4B</strain>
    </source>
</reference>
<evidence type="ECO:0000313" key="1">
    <source>
        <dbReference type="EMBL" id="CBS88147.1"/>
    </source>
</evidence>
<keyword evidence="2" id="KW-1185">Reference proteome</keyword>
<dbReference type="EMBL" id="FQ311868">
    <property type="protein sequence ID" value="CBS88147.1"/>
    <property type="molecule type" value="Genomic_DNA"/>
</dbReference>
<proteinExistence type="predicted"/>
<organism evidence="1 2">
    <name type="scientific">Azospirillum lipoferum (strain 4B)</name>
    <dbReference type="NCBI Taxonomy" id="862719"/>
    <lineage>
        <taxon>Bacteria</taxon>
        <taxon>Pseudomonadati</taxon>
        <taxon>Pseudomonadota</taxon>
        <taxon>Alphaproteobacteria</taxon>
        <taxon>Rhodospirillales</taxon>
        <taxon>Azospirillaceae</taxon>
        <taxon>Azospirillum</taxon>
    </lineage>
</organism>
<sequence length="163" mass="17592">MCVLCTVALIQRALSRLSPRKSNDFGLEPVHPCCWQCGATTAFSLRHDRVVIDAYGPVVAVIGGSSQSWGKTMALYGRHPASLGWEPKPKSAKTGAARAQSGRTTRNGPLCCACGRPIRTGDPHWAGHGDQRPWHYACAERAGLTWSWASRPAMPPLPAAEMD</sequence>
<gene>
    <name evidence="1" type="ordered locus">AZOLI_2976</name>
</gene>
<dbReference type="KEGG" id="ali:AZOLI_2976"/>
<protein>
    <submittedName>
        <fullName evidence="1">Uncharacterized protein</fullName>
    </submittedName>
</protein>
<dbReference type="AlphaFoldDB" id="G7Z6V7"/>
<name>G7Z6V7_AZOL4</name>
<dbReference type="STRING" id="862719.AZOLI_2976"/>